<keyword evidence="1" id="KW-1133">Transmembrane helix</keyword>
<dbReference type="GeneID" id="26906106"/>
<feature type="transmembrane region" description="Helical" evidence="1">
    <location>
        <begin position="61"/>
        <end position="81"/>
    </location>
</feature>
<keyword evidence="2" id="KW-0808">Transferase</keyword>
<organism evidence="2 3">
    <name type="scientific">Leptomonas pyrrhocoris</name>
    <name type="common">Firebug parasite</name>
    <dbReference type="NCBI Taxonomy" id="157538"/>
    <lineage>
        <taxon>Eukaryota</taxon>
        <taxon>Discoba</taxon>
        <taxon>Euglenozoa</taxon>
        <taxon>Kinetoplastea</taxon>
        <taxon>Metakinetoplastina</taxon>
        <taxon>Trypanosomatida</taxon>
        <taxon>Trypanosomatidae</taxon>
        <taxon>Leishmaniinae</taxon>
        <taxon>Leptomonas</taxon>
    </lineage>
</organism>
<accession>A0A0M9G007</accession>
<dbReference type="OrthoDB" id="263469at2759"/>
<feature type="non-terminal residue" evidence="2">
    <location>
        <position position="338"/>
    </location>
</feature>
<proteinExistence type="predicted"/>
<protein>
    <submittedName>
        <fullName evidence="2">Mannosyltransferase-like protein</fullName>
    </submittedName>
</protein>
<dbReference type="EMBL" id="LGTL01000011">
    <property type="protein sequence ID" value="KPA79376.1"/>
    <property type="molecule type" value="Genomic_DNA"/>
</dbReference>
<evidence type="ECO:0000313" key="2">
    <source>
        <dbReference type="EMBL" id="KPA79376.1"/>
    </source>
</evidence>
<evidence type="ECO:0000256" key="1">
    <source>
        <dbReference type="SAM" id="Phobius"/>
    </source>
</evidence>
<sequence>MRKNNSELLGVSHAATAVAVPSPQSGPFQRFHRDHSARVTMPSLKRTPAAPNRLSASRRGYYAKLVSIVVGALLMMCILYNSSRCTVTVSDGKMGRLHLKDTDDAAPIVPVQPVQLEPGKANPIALIMPLVGYPLSSSTGVELLRELLQPLLLSEAALCYRAADGAAVPVVAHAVVVSRVSATAVRSAVRGVLAKGSTTAGSAVAAAEAGGSLTSGARWRTWEVSAASVRSALRLANTSDGSGARCLAEAVTVVAHAVEDGGAIYGKEPAETLEVLVDAGLRTRGGGAGTHFVVLPSFLSASRMAYTEPDDASEARRAGTGLLDALLRTATTRNGGRV</sequence>
<dbReference type="AlphaFoldDB" id="A0A0M9G007"/>
<keyword evidence="1" id="KW-0472">Membrane</keyword>
<evidence type="ECO:0000313" key="3">
    <source>
        <dbReference type="Proteomes" id="UP000037923"/>
    </source>
</evidence>
<gene>
    <name evidence="2" type="ORF">ABB37_05816</name>
</gene>
<keyword evidence="2" id="KW-0328">Glycosyltransferase</keyword>
<name>A0A0M9G007_LEPPY</name>
<reference evidence="2 3" key="1">
    <citation type="submission" date="2015-07" db="EMBL/GenBank/DDBJ databases">
        <title>High-quality genome of monoxenous trypanosomatid Leptomonas pyrrhocoris.</title>
        <authorList>
            <person name="Flegontov P."/>
            <person name="Butenko A."/>
            <person name="Firsov S."/>
            <person name="Vlcek C."/>
            <person name="Logacheva M.D."/>
            <person name="Field M."/>
            <person name="Filatov D."/>
            <person name="Flegontova O."/>
            <person name="Gerasimov E."/>
            <person name="Jackson A.P."/>
            <person name="Kelly S."/>
            <person name="Opperdoes F."/>
            <person name="O'Reilly A."/>
            <person name="Votypka J."/>
            <person name="Yurchenko V."/>
            <person name="Lukes J."/>
        </authorList>
    </citation>
    <scope>NUCLEOTIDE SEQUENCE [LARGE SCALE GENOMIC DNA]</scope>
    <source>
        <strain evidence="2">H10</strain>
    </source>
</reference>
<dbReference type="Proteomes" id="UP000037923">
    <property type="component" value="Unassembled WGS sequence"/>
</dbReference>
<dbReference type="RefSeq" id="XP_015657815.1">
    <property type="nucleotide sequence ID" value="XM_015803990.1"/>
</dbReference>
<keyword evidence="3" id="KW-1185">Reference proteome</keyword>
<dbReference type="GO" id="GO:0016757">
    <property type="term" value="F:glycosyltransferase activity"/>
    <property type="evidence" value="ECO:0007669"/>
    <property type="project" value="UniProtKB-KW"/>
</dbReference>
<dbReference type="VEuPathDB" id="TriTrypDB:LpyrH10_11_2810"/>
<comment type="caution">
    <text evidence="2">The sequence shown here is derived from an EMBL/GenBank/DDBJ whole genome shotgun (WGS) entry which is preliminary data.</text>
</comment>
<keyword evidence="1" id="KW-0812">Transmembrane</keyword>